<dbReference type="PANTHER" id="PTHR30576">
    <property type="entry name" value="COLANIC BIOSYNTHESIS UDP-GLUCOSE LIPID CARRIER TRANSFERASE"/>
    <property type="match status" value="1"/>
</dbReference>
<keyword evidence="5" id="KW-1185">Reference proteome</keyword>
<reference evidence="4 5" key="2">
    <citation type="journal article" date="2021" name="Int. J. Syst. Evol. Microbiol.">
        <title>Isolation and Polyphasic Characterization of Desulfuromonas versatilis sp. Nov., an Electrogenic Bacteria Capable of Versatile Metabolism Isolated from a Graphene Oxide-Reducing Enrichment Culture.</title>
        <authorList>
            <person name="Xie L."/>
            <person name="Yoshida N."/>
            <person name="Ishii S."/>
            <person name="Meng L."/>
        </authorList>
    </citation>
    <scope>NUCLEOTIDE SEQUENCE [LARGE SCALE GENOMIC DNA]</scope>
    <source>
        <strain evidence="4 5">NIT-T3</strain>
    </source>
</reference>
<comment type="similarity">
    <text evidence="1">Belongs to the bacterial sugar transferase family.</text>
</comment>
<dbReference type="EMBL" id="AP024355">
    <property type="protein sequence ID" value="BCR05792.1"/>
    <property type="molecule type" value="Genomic_DNA"/>
</dbReference>
<dbReference type="Proteomes" id="UP001319827">
    <property type="component" value="Chromosome"/>
</dbReference>
<protein>
    <submittedName>
        <fullName evidence="4">Sugar transferase</fullName>
    </submittedName>
</protein>
<feature type="transmembrane region" description="Helical" evidence="2">
    <location>
        <begin position="16"/>
        <end position="39"/>
    </location>
</feature>
<gene>
    <name evidence="4" type="ORF">DESUT3_28610</name>
</gene>
<proteinExistence type="inferred from homology"/>
<dbReference type="PANTHER" id="PTHR30576:SF8">
    <property type="entry name" value="UNDECAPRENYL-PHOSPHATE GALACTOSE PHOSPHOTRANSFERASE"/>
    <property type="match status" value="1"/>
</dbReference>
<dbReference type="GO" id="GO:0016740">
    <property type="term" value="F:transferase activity"/>
    <property type="evidence" value="ECO:0007669"/>
    <property type="project" value="UniProtKB-KW"/>
</dbReference>
<dbReference type="InterPro" id="IPR003362">
    <property type="entry name" value="Bact_transf"/>
</dbReference>
<evidence type="ECO:0000313" key="4">
    <source>
        <dbReference type="EMBL" id="BCR05792.1"/>
    </source>
</evidence>
<name>A0ABM8HYI4_9BACT</name>
<dbReference type="Pfam" id="PF02397">
    <property type="entry name" value="Bac_transf"/>
    <property type="match status" value="1"/>
</dbReference>
<evidence type="ECO:0000256" key="2">
    <source>
        <dbReference type="SAM" id="Phobius"/>
    </source>
</evidence>
<keyword evidence="4" id="KW-0808">Transferase</keyword>
<reference evidence="4 5" key="1">
    <citation type="journal article" date="2016" name="C (Basel)">
        <title>Selective Growth of and Electricity Production by Marine Exoelectrogenic Bacteria in Self-Aggregated Hydrogel of Microbially Reduced Graphene Oxide.</title>
        <authorList>
            <person name="Yoshida N."/>
            <person name="Goto Y."/>
            <person name="Miyata Y."/>
        </authorList>
    </citation>
    <scope>NUCLEOTIDE SEQUENCE [LARGE SCALE GENOMIC DNA]</scope>
    <source>
        <strain evidence="4 5">NIT-T3</strain>
    </source>
</reference>
<evidence type="ECO:0000256" key="1">
    <source>
        <dbReference type="ARBA" id="ARBA00006464"/>
    </source>
</evidence>
<feature type="domain" description="Bacterial sugar transferase" evidence="3">
    <location>
        <begin position="11"/>
        <end position="185"/>
    </location>
</feature>
<evidence type="ECO:0000259" key="3">
    <source>
        <dbReference type="Pfam" id="PF02397"/>
    </source>
</evidence>
<accession>A0ABM8HYI4</accession>
<evidence type="ECO:0000313" key="5">
    <source>
        <dbReference type="Proteomes" id="UP001319827"/>
    </source>
</evidence>
<keyword evidence="2" id="KW-0472">Membrane</keyword>
<organism evidence="4 5">
    <name type="scientific">Desulfuromonas versatilis</name>
    <dbReference type="NCBI Taxonomy" id="2802975"/>
    <lineage>
        <taxon>Bacteria</taxon>
        <taxon>Pseudomonadati</taxon>
        <taxon>Thermodesulfobacteriota</taxon>
        <taxon>Desulfuromonadia</taxon>
        <taxon>Desulfuromonadales</taxon>
        <taxon>Desulfuromonadaceae</taxon>
        <taxon>Desulfuromonas</taxon>
    </lineage>
</organism>
<sequence>MAGSVYRRGVKPVMDFALGGAALLVLSPLFLVLALLVRFKLGAPVLFRQARPGWKARPFTIYKFRTMLDARDPQGKPLPDEQRLTGFGRFLRSTSLDELPELLNVVKGEMSLVGPRPLLMEYLGRYSPEQARRHEVRPGITGWAQVNGRNALSWEEKFRHDVWYVDHQSLSLDVKILWLTLIKVIRREGISAEGYATAPFFLGNQQGGEDEPRER</sequence>
<keyword evidence="2" id="KW-1133">Transmembrane helix</keyword>
<keyword evidence="2" id="KW-0812">Transmembrane</keyword>